<name>A0A2K9NGY1_9PROT</name>
<dbReference type="SUPFAM" id="SSF46785">
    <property type="entry name" value="Winged helix' DNA-binding domain"/>
    <property type="match status" value="1"/>
</dbReference>
<gene>
    <name evidence="4" type="ORF">C0V82_18365</name>
</gene>
<dbReference type="InterPro" id="IPR008920">
    <property type="entry name" value="TF_FadR/GntR_C"/>
</dbReference>
<proteinExistence type="predicted"/>
<dbReference type="Proteomes" id="UP000234752">
    <property type="component" value="Chromosome eg_2"/>
</dbReference>
<dbReference type="GO" id="GO:0003677">
    <property type="term" value="F:DNA binding"/>
    <property type="evidence" value="ECO:0007669"/>
    <property type="project" value="UniProtKB-KW"/>
</dbReference>
<organism evidence="4 5">
    <name type="scientific">Niveispirillum cyanobacteriorum</name>
    <dbReference type="NCBI Taxonomy" id="1612173"/>
    <lineage>
        <taxon>Bacteria</taxon>
        <taxon>Pseudomonadati</taxon>
        <taxon>Pseudomonadota</taxon>
        <taxon>Alphaproteobacteria</taxon>
        <taxon>Rhodospirillales</taxon>
        <taxon>Azospirillaceae</taxon>
        <taxon>Niveispirillum</taxon>
    </lineage>
</organism>
<dbReference type="InterPro" id="IPR000524">
    <property type="entry name" value="Tscrpt_reg_HTH_GntR"/>
</dbReference>
<dbReference type="Gene3D" id="1.20.120.530">
    <property type="entry name" value="GntR ligand-binding domain-like"/>
    <property type="match status" value="1"/>
</dbReference>
<dbReference type="AlphaFoldDB" id="A0A2K9NGY1"/>
<keyword evidence="5" id="KW-1185">Reference proteome</keyword>
<keyword evidence="2" id="KW-0238">DNA-binding</keyword>
<evidence type="ECO:0000256" key="1">
    <source>
        <dbReference type="ARBA" id="ARBA00023015"/>
    </source>
</evidence>
<reference evidence="4 5" key="1">
    <citation type="submission" date="2017-12" db="EMBL/GenBank/DDBJ databases">
        <title>Genomes of bacteria within cyanobacterial aggregates.</title>
        <authorList>
            <person name="Cai H."/>
        </authorList>
    </citation>
    <scope>NUCLEOTIDE SEQUENCE [LARGE SCALE GENOMIC DNA]</scope>
    <source>
        <strain evidence="4 5">TH16</strain>
    </source>
</reference>
<dbReference type="OrthoDB" id="9812645at2"/>
<dbReference type="Gene3D" id="1.10.10.10">
    <property type="entry name" value="Winged helix-like DNA-binding domain superfamily/Winged helix DNA-binding domain"/>
    <property type="match status" value="1"/>
</dbReference>
<accession>A0A2K9NGY1</accession>
<dbReference type="GO" id="GO:0003700">
    <property type="term" value="F:DNA-binding transcription factor activity"/>
    <property type="evidence" value="ECO:0007669"/>
    <property type="project" value="InterPro"/>
</dbReference>
<evidence type="ECO:0000313" key="4">
    <source>
        <dbReference type="EMBL" id="AUN32343.1"/>
    </source>
</evidence>
<evidence type="ECO:0000256" key="3">
    <source>
        <dbReference type="ARBA" id="ARBA00023163"/>
    </source>
</evidence>
<dbReference type="EMBL" id="CP025612">
    <property type="protein sequence ID" value="AUN32343.1"/>
    <property type="molecule type" value="Genomic_DNA"/>
</dbReference>
<dbReference type="InterPro" id="IPR036390">
    <property type="entry name" value="WH_DNA-bd_sf"/>
</dbReference>
<keyword evidence="1" id="KW-0805">Transcription regulation</keyword>
<dbReference type="InterPro" id="IPR036388">
    <property type="entry name" value="WH-like_DNA-bd_sf"/>
</dbReference>
<evidence type="ECO:0000313" key="5">
    <source>
        <dbReference type="Proteomes" id="UP000234752"/>
    </source>
</evidence>
<dbReference type="RefSeq" id="WP_102113881.1">
    <property type="nucleotide sequence ID" value="NZ_BMGN01000007.1"/>
</dbReference>
<evidence type="ECO:0000256" key="2">
    <source>
        <dbReference type="ARBA" id="ARBA00023125"/>
    </source>
</evidence>
<keyword evidence="3" id="KW-0804">Transcription</keyword>
<protein>
    <submittedName>
        <fullName evidence="4">Uncharacterized protein</fullName>
    </submittedName>
</protein>
<dbReference type="PROSITE" id="PS50949">
    <property type="entry name" value="HTH_GNTR"/>
    <property type="match status" value="1"/>
</dbReference>
<dbReference type="KEGG" id="ncb:C0V82_18365"/>
<sequence length="385" mass="42025">MMTPELQEATGIHHYVPTSRALLLADRLEMSLMDRGWPVGHVLGSEFDLAREHGATPPAMRQALRVLEWRGLGQMRRGAAGGLLIQTPSLAVTGRRLMALHLMARGVPVDAVRAARTTLLLHLPIGRIDLAPARSFVVELFGHIESAWQDVQAAQPSHNRAPRIAHRILRDGWGGGVELGTIDDLMEAHSACRAIIIQSLRILENLGVAIAVRGRTGGFRRIDPTPGSLVRSTLPHFVAHAMDIAVCNQLIGIVNEINAGQAAERERDPERLRVLAGRLQVEELRRGNVASHVALLRHVATSAGNEVLHMLVRCLWYYWHHKVMRNASPPVILSTALAGEMIAVTQRIVAGILAGKPDDARFAMAECGEVARAIHGVVSREQGNC</sequence>